<reference evidence="1 2" key="1">
    <citation type="submission" date="2022-01" db="EMBL/GenBank/DDBJ databases">
        <authorList>
            <person name="Xiong W."/>
            <person name="Schranz E."/>
        </authorList>
    </citation>
    <scope>NUCLEOTIDE SEQUENCE [LARGE SCALE GENOMIC DNA]</scope>
</reference>
<evidence type="ECO:0000313" key="2">
    <source>
        <dbReference type="Proteomes" id="UP001157418"/>
    </source>
</evidence>
<dbReference type="Proteomes" id="UP001157418">
    <property type="component" value="Unassembled WGS sequence"/>
</dbReference>
<sequence length="158" mass="17391">MKKPLNAAPMGSLVVEQIARKGDLISDRLPLVHYLHLRQPPIVERKGTEAAMLPSSGSDGCSFYPTTITQGGKDFDPQLIGEERNTKTVIKWPMTLNRSQGRAAIGGGKSLNFFSVVVMFQAGNEGWAEWEEERLGKSEAEWELGRTSLSLSPPYTIS</sequence>
<evidence type="ECO:0000313" key="1">
    <source>
        <dbReference type="EMBL" id="CAH1424401.1"/>
    </source>
</evidence>
<keyword evidence="2" id="KW-1185">Reference proteome</keyword>
<accession>A0AAU9MBH4</accession>
<gene>
    <name evidence="1" type="ORF">LVIROSA_LOCUS11609</name>
</gene>
<protein>
    <submittedName>
        <fullName evidence="1">Uncharacterized protein</fullName>
    </submittedName>
</protein>
<proteinExistence type="predicted"/>
<dbReference type="AlphaFoldDB" id="A0AAU9MBH4"/>
<dbReference type="EMBL" id="CAKMRJ010001582">
    <property type="protein sequence ID" value="CAH1424401.1"/>
    <property type="molecule type" value="Genomic_DNA"/>
</dbReference>
<name>A0AAU9MBH4_9ASTR</name>
<comment type="caution">
    <text evidence="1">The sequence shown here is derived from an EMBL/GenBank/DDBJ whole genome shotgun (WGS) entry which is preliminary data.</text>
</comment>
<organism evidence="1 2">
    <name type="scientific">Lactuca virosa</name>
    <dbReference type="NCBI Taxonomy" id="75947"/>
    <lineage>
        <taxon>Eukaryota</taxon>
        <taxon>Viridiplantae</taxon>
        <taxon>Streptophyta</taxon>
        <taxon>Embryophyta</taxon>
        <taxon>Tracheophyta</taxon>
        <taxon>Spermatophyta</taxon>
        <taxon>Magnoliopsida</taxon>
        <taxon>eudicotyledons</taxon>
        <taxon>Gunneridae</taxon>
        <taxon>Pentapetalae</taxon>
        <taxon>asterids</taxon>
        <taxon>campanulids</taxon>
        <taxon>Asterales</taxon>
        <taxon>Asteraceae</taxon>
        <taxon>Cichorioideae</taxon>
        <taxon>Cichorieae</taxon>
        <taxon>Lactucinae</taxon>
        <taxon>Lactuca</taxon>
    </lineage>
</organism>